<accession>A0ABX6JTY3</accession>
<reference evidence="2 3" key="1">
    <citation type="submission" date="2020-03" db="EMBL/GenBank/DDBJ databases">
        <title>Leucobacter sp. nov., isolated from beetles.</title>
        <authorList>
            <person name="Hyun D.-W."/>
            <person name="Bae J.-W."/>
        </authorList>
    </citation>
    <scope>NUCLEOTIDE SEQUENCE [LARGE SCALE GENOMIC DNA]</scope>
    <source>
        <strain evidence="2 3">HDW9A</strain>
    </source>
</reference>
<proteinExistence type="predicted"/>
<dbReference type="InterPro" id="IPR017035">
    <property type="entry name" value="UCP035009_HsdR_All3000-type"/>
</dbReference>
<evidence type="ECO:0000313" key="2">
    <source>
        <dbReference type="EMBL" id="QIM17732.1"/>
    </source>
</evidence>
<sequence>MPTETAERIASLATKITQQRSSIETEEATKNAFVMPFISLILGYDVFNPSEVVPEFTADVGTKKGEKVDYAIVKDGDVQILIECKHIGAPLNIKHASQLFRYFAVANARIAVLTNGDEYQFFTDLDAPNKMDEKPFLVVQVSDMDSALVPELKKLSKDAFDLESIISAAEELKYVGELKRVLAAQFASPDIEWVKFLTTRVYEGQFTQKVRDQFSGLVAKATMQFLSDRVNDRLKAALGGQAPVSDNTSVSSSEASEHVAEASVENIERGDGIDTTLEEIEGFQIIRAIACSEVPPARIASRDTKSYFGVLLDDNNRRPIARLWFNTSQRYIGLFDSEKVETRHPIDSLDEIYKFADQIRETVHFYE</sequence>
<dbReference type="Proteomes" id="UP000503441">
    <property type="component" value="Chromosome"/>
</dbReference>
<evidence type="ECO:0000259" key="1">
    <source>
        <dbReference type="Pfam" id="PF13588"/>
    </source>
</evidence>
<protein>
    <submittedName>
        <fullName evidence="2">Restriction endonuclease</fullName>
    </submittedName>
</protein>
<organism evidence="2 3">
    <name type="scientific">Leucobacter coleopterorum</name>
    <dbReference type="NCBI Taxonomy" id="2714933"/>
    <lineage>
        <taxon>Bacteria</taxon>
        <taxon>Bacillati</taxon>
        <taxon>Actinomycetota</taxon>
        <taxon>Actinomycetes</taxon>
        <taxon>Micrococcales</taxon>
        <taxon>Microbacteriaceae</taxon>
        <taxon>Leucobacter</taxon>
    </lineage>
</organism>
<keyword evidence="2" id="KW-0255">Endonuclease</keyword>
<dbReference type="PIRSF" id="PIRSF035009">
    <property type="entry name" value="UCP035009_HSDR_N"/>
    <property type="match status" value="1"/>
</dbReference>
<dbReference type="InterPro" id="IPR029464">
    <property type="entry name" value="HSDR_N"/>
</dbReference>
<name>A0ABX6JTY3_9MICO</name>
<dbReference type="Pfam" id="PF13588">
    <property type="entry name" value="HSDR_N_2"/>
    <property type="match status" value="1"/>
</dbReference>
<gene>
    <name evidence="2" type="ORF">G7066_01655</name>
</gene>
<keyword evidence="2" id="KW-0378">Hydrolase</keyword>
<dbReference type="EMBL" id="CP049933">
    <property type="protein sequence ID" value="QIM17732.1"/>
    <property type="molecule type" value="Genomic_DNA"/>
</dbReference>
<dbReference type="RefSeq" id="WP_166328547.1">
    <property type="nucleotide sequence ID" value="NZ_CP049933.1"/>
</dbReference>
<dbReference type="GO" id="GO:0004519">
    <property type="term" value="F:endonuclease activity"/>
    <property type="evidence" value="ECO:0007669"/>
    <property type="project" value="UniProtKB-KW"/>
</dbReference>
<feature type="domain" description="Type I restriction enzyme R protein N-terminal" evidence="1">
    <location>
        <begin position="47"/>
        <end position="123"/>
    </location>
</feature>
<keyword evidence="3" id="KW-1185">Reference proteome</keyword>
<evidence type="ECO:0000313" key="3">
    <source>
        <dbReference type="Proteomes" id="UP000503441"/>
    </source>
</evidence>
<keyword evidence="2" id="KW-0540">Nuclease</keyword>